<dbReference type="InterPro" id="IPR001387">
    <property type="entry name" value="Cro/C1-type_HTH"/>
</dbReference>
<dbReference type="GO" id="GO:0005829">
    <property type="term" value="C:cytosol"/>
    <property type="evidence" value="ECO:0007669"/>
    <property type="project" value="TreeGrafter"/>
</dbReference>
<evidence type="ECO:0000313" key="4">
    <source>
        <dbReference type="Proteomes" id="UP000664779"/>
    </source>
</evidence>
<dbReference type="InterPro" id="IPR010982">
    <property type="entry name" value="Lambda_DNA-bd_dom_sf"/>
</dbReference>
<evidence type="ECO:0000259" key="2">
    <source>
        <dbReference type="PROSITE" id="PS50943"/>
    </source>
</evidence>
<reference evidence="3" key="1">
    <citation type="submission" date="2021-03" db="EMBL/GenBank/DDBJ databases">
        <title>Roseibium sp. CAU 1637 isolated from Incheon.</title>
        <authorList>
            <person name="Kim W."/>
        </authorList>
    </citation>
    <scope>NUCLEOTIDE SEQUENCE</scope>
    <source>
        <strain evidence="3">CAU 1637</strain>
    </source>
</reference>
<dbReference type="GO" id="GO:0003700">
    <property type="term" value="F:DNA-binding transcription factor activity"/>
    <property type="evidence" value="ECO:0007669"/>
    <property type="project" value="TreeGrafter"/>
</dbReference>
<keyword evidence="4" id="KW-1185">Reference proteome</keyword>
<dbReference type="SUPFAM" id="SSF47413">
    <property type="entry name" value="lambda repressor-like DNA-binding domains"/>
    <property type="match status" value="1"/>
</dbReference>
<dbReference type="Gene3D" id="1.10.260.40">
    <property type="entry name" value="lambda repressor-like DNA-binding domains"/>
    <property type="match status" value="1"/>
</dbReference>
<dbReference type="InterPro" id="IPR011051">
    <property type="entry name" value="RmlC_Cupin_sf"/>
</dbReference>
<gene>
    <name evidence="3" type="ORF">J0X15_07970</name>
</gene>
<sequence length="185" mass="20463">MASDSIRLARRLTELRQTRQWTLEQLTEESAVSRATLSRIERGEVSPTAQVLGKLAKAYGLPMQAFFTEADTSASLHMPVAQQTVWEDPETGFVRRSLSPTLPGFRGSMIEGLLPAGKTIAYAAPPLSGLEHHVVLLEGALEVTLDRDTHWLSAGDCLRFRLDYPNSYHAPGPHEARYILTVILP</sequence>
<protein>
    <submittedName>
        <fullName evidence="3">Helix-turn-helix domain-containing protein</fullName>
    </submittedName>
</protein>
<dbReference type="PROSITE" id="PS50943">
    <property type="entry name" value="HTH_CROC1"/>
    <property type="match status" value="1"/>
</dbReference>
<dbReference type="PANTHER" id="PTHR46797:SF10">
    <property type="entry name" value="BLR1115 PROTEIN"/>
    <property type="match status" value="1"/>
</dbReference>
<accession>A0A939ENI4</accession>
<dbReference type="Proteomes" id="UP000664779">
    <property type="component" value="Unassembled WGS sequence"/>
</dbReference>
<proteinExistence type="predicted"/>
<dbReference type="InterPro" id="IPR050807">
    <property type="entry name" value="TransReg_Diox_bact_type"/>
</dbReference>
<comment type="caution">
    <text evidence="3">The sequence shown here is derived from an EMBL/GenBank/DDBJ whole genome shotgun (WGS) entry which is preliminary data.</text>
</comment>
<dbReference type="RefSeq" id="WP_206939547.1">
    <property type="nucleotide sequence ID" value="NZ_JAFLNF010000003.1"/>
</dbReference>
<evidence type="ECO:0000313" key="3">
    <source>
        <dbReference type="EMBL" id="MBO0345152.1"/>
    </source>
</evidence>
<dbReference type="Gene3D" id="2.60.120.10">
    <property type="entry name" value="Jelly Rolls"/>
    <property type="match status" value="1"/>
</dbReference>
<keyword evidence="1" id="KW-0238">DNA-binding</keyword>
<dbReference type="CDD" id="cd00093">
    <property type="entry name" value="HTH_XRE"/>
    <property type="match status" value="1"/>
</dbReference>
<dbReference type="SUPFAM" id="SSF51182">
    <property type="entry name" value="RmlC-like cupins"/>
    <property type="match status" value="1"/>
</dbReference>
<evidence type="ECO:0000256" key="1">
    <source>
        <dbReference type="ARBA" id="ARBA00023125"/>
    </source>
</evidence>
<dbReference type="EMBL" id="JAFLNF010000003">
    <property type="protein sequence ID" value="MBO0345152.1"/>
    <property type="molecule type" value="Genomic_DNA"/>
</dbReference>
<dbReference type="SMART" id="SM00530">
    <property type="entry name" value="HTH_XRE"/>
    <property type="match status" value="1"/>
</dbReference>
<feature type="domain" description="HTH cro/C1-type" evidence="2">
    <location>
        <begin position="12"/>
        <end position="66"/>
    </location>
</feature>
<dbReference type="CDD" id="cd02209">
    <property type="entry name" value="cupin_XRE_C"/>
    <property type="match status" value="1"/>
</dbReference>
<dbReference type="InterPro" id="IPR014710">
    <property type="entry name" value="RmlC-like_jellyroll"/>
</dbReference>
<dbReference type="AlphaFoldDB" id="A0A939ENI4"/>
<dbReference type="PANTHER" id="PTHR46797">
    <property type="entry name" value="HTH-TYPE TRANSCRIPTIONAL REGULATOR"/>
    <property type="match status" value="1"/>
</dbReference>
<organism evidence="3 4">
    <name type="scientific">Roseibium limicola</name>
    <dbReference type="NCBI Taxonomy" id="2816037"/>
    <lineage>
        <taxon>Bacteria</taxon>
        <taxon>Pseudomonadati</taxon>
        <taxon>Pseudomonadota</taxon>
        <taxon>Alphaproteobacteria</taxon>
        <taxon>Hyphomicrobiales</taxon>
        <taxon>Stappiaceae</taxon>
        <taxon>Roseibium</taxon>
    </lineage>
</organism>
<dbReference type="Pfam" id="PF13560">
    <property type="entry name" value="HTH_31"/>
    <property type="match status" value="1"/>
</dbReference>
<dbReference type="GO" id="GO:0003677">
    <property type="term" value="F:DNA binding"/>
    <property type="evidence" value="ECO:0007669"/>
    <property type="project" value="UniProtKB-KW"/>
</dbReference>
<name>A0A939ENI4_9HYPH</name>